<proteinExistence type="predicted"/>
<gene>
    <name evidence="1" type="ORF">GCM10010140_46680</name>
</gene>
<reference evidence="2" key="1">
    <citation type="journal article" date="2019" name="Int. J. Syst. Evol. Microbiol.">
        <title>The Global Catalogue of Microorganisms (GCM) 10K type strain sequencing project: providing services to taxonomists for standard genome sequencing and annotation.</title>
        <authorList>
            <consortium name="The Broad Institute Genomics Platform"/>
            <consortium name="The Broad Institute Genome Sequencing Center for Infectious Disease"/>
            <person name="Wu L."/>
            <person name="Ma J."/>
        </authorList>
    </citation>
    <scope>NUCLEOTIDE SEQUENCE [LARGE SCALE GENOMIC DNA]</scope>
    <source>
        <strain evidence="2">JCM 3115</strain>
    </source>
</reference>
<evidence type="ECO:0000313" key="1">
    <source>
        <dbReference type="EMBL" id="GGQ11192.1"/>
    </source>
</evidence>
<organism evidence="1 2">
    <name type="scientific">Streptosporangium pseudovulgare</name>
    <dbReference type="NCBI Taxonomy" id="35765"/>
    <lineage>
        <taxon>Bacteria</taxon>
        <taxon>Bacillati</taxon>
        <taxon>Actinomycetota</taxon>
        <taxon>Actinomycetes</taxon>
        <taxon>Streptosporangiales</taxon>
        <taxon>Streptosporangiaceae</taxon>
        <taxon>Streptosporangium</taxon>
    </lineage>
</organism>
<protein>
    <submittedName>
        <fullName evidence="1">Uncharacterized protein</fullName>
    </submittedName>
</protein>
<dbReference type="Proteomes" id="UP000611554">
    <property type="component" value="Unassembled WGS sequence"/>
</dbReference>
<name>A0ABQ2R6E9_9ACTN</name>
<keyword evidence="2" id="KW-1185">Reference proteome</keyword>
<comment type="caution">
    <text evidence="1">The sequence shown here is derived from an EMBL/GenBank/DDBJ whole genome shotgun (WGS) entry which is preliminary data.</text>
</comment>
<sequence>MTSVAGQSANKRFAQANIRVALSDHLKDFDCLLFWFFESNRDYVTGLIRPFKRSDLMDVFGVSKDIVKRSLARLRASGWVSFEDLGHEGQRPILHDWPSAEDTFHGIEDTKFAPYLEGKGWARLPREIMTSGASPRAIRIWVILMIIKGHDKNRPESYGWAYITRAELAAFIRYPGTKLHPKTTQPDTDQLEEFGLVEIDEHAVHGRTNRYRPTAKIRTPVAEVEPQAKQEAAAKVVEPVMSDRDLASWEHISICLTLAGRWINGMLGRDQLEFVNELEEQHDASFNAVEKALEKMNDPEVIRIRLDTALEAYGPSHSFDLISKVLDFDADPLSEEELAKLQACSDSRTHR</sequence>
<dbReference type="RefSeq" id="WP_189248593.1">
    <property type="nucleotide sequence ID" value="NZ_BMQJ01000012.1"/>
</dbReference>
<dbReference type="EMBL" id="BMQJ01000012">
    <property type="protein sequence ID" value="GGQ11192.1"/>
    <property type="molecule type" value="Genomic_DNA"/>
</dbReference>
<evidence type="ECO:0000313" key="2">
    <source>
        <dbReference type="Proteomes" id="UP000611554"/>
    </source>
</evidence>
<accession>A0ABQ2R6E9</accession>